<sequence length="442" mass="51278">MKRIIFLIVIIPNIFFGQHTIKGTFSPAADFTAVLLYKITPSKLEYIDNAKLNEDGSFELKLDLTATKGMYKLIYALPEDEHFIDIIYNANEDIEFTFNLNDNVVYKSSKENKLITSYMHSMAMIQQSINNFFSQKSEDYKALETIFKTQRETQTNFEGAAIGTIALHFIEANRFYIPEKQEDVKTYMNNLETHFFDHVDFNNEVLQSSNFLSERMFNYVFRLSHFGLDDVSNYNRNIDVFYKAMSDAPLNIKSNLLLELWERMGKDGLEEVANYIADRYLIDIAKLQNNKELVYKLTTFRNISIGHKAPDFSFEIKENNKNTIKKLSELQGAENYIIVFWSSTCAHCLHELPQLHDFVKSQEKDKLKVIAIGLEGEANNWKDTITKFPDFINVFGEGKWENVIGDDYGVVATPTYFILNKDKEIIARPDDIVALKTFYQND</sequence>
<name>A0A2N3HL73_9FLAO</name>
<dbReference type="AlphaFoldDB" id="A0A2N3HL73"/>
<dbReference type="Pfam" id="PF13905">
    <property type="entry name" value="Thioredoxin_8"/>
    <property type="match status" value="1"/>
</dbReference>
<organism evidence="3 4">
    <name type="scientific">Confluentibacter flavum</name>
    <dbReference type="NCBI Taxonomy" id="1909700"/>
    <lineage>
        <taxon>Bacteria</taxon>
        <taxon>Pseudomonadati</taxon>
        <taxon>Bacteroidota</taxon>
        <taxon>Flavobacteriia</taxon>
        <taxon>Flavobacteriales</taxon>
        <taxon>Flavobacteriaceae</taxon>
        <taxon>Confluentibacter</taxon>
    </lineage>
</organism>
<evidence type="ECO:0000313" key="3">
    <source>
        <dbReference type="EMBL" id="PKQ45642.1"/>
    </source>
</evidence>
<evidence type="ECO:0000259" key="2">
    <source>
        <dbReference type="PROSITE" id="PS51352"/>
    </source>
</evidence>
<comment type="caution">
    <text evidence="3">The sequence shown here is derived from an EMBL/GenBank/DDBJ whole genome shotgun (WGS) entry which is preliminary data.</text>
</comment>
<reference evidence="3 4" key="1">
    <citation type="submission" date="2017-12" db="EMBL/GenBank/DDBJ databases">
        <title>Confluentibacter flavum sp. nov., isolated from the saline lake.</title>
        <authorList>
            <person name="Yu L."/>
        </authorList>
    </citation>
    <scope>NUCLEOTIDE SEQUENCE [LARGE SCALE GENOMIC DNA]</scope>
    <source>
        <strain evidence="3 4">3B</strain>
    </source>
</reference>
<dbReference type="PANTHER" id="PTHR42852">
    <property type="entry name" value="THIOL:DISULFIDE INTERCHANGE PROTEIN DSBE"/>
    <property type="match status" value="1"/>
</dbReference>
<dbReference type="PROSITE" id="PS51352">
    <property type="entry name" value="THIOREDOXIN_2"/>
    <property type="match status" value="1"/>
</dbReference>
<evidence type="ECO:0000313" key="4">
    <source>
        <dbReference type="Proteomes" id="UP000233435"/>
    </source>
</evidence>
<dbReference type="InterPro" id="IPR017937">
    <property type="entry name" value="Thioredoxin_CS"/>
</dbReference>
<dbReference type="PANTHER" id="PTHR42852:SF17">
    <property type="entry name" value="THIOREDOXIN-LIKE PROTEIN HI_1115"/>
    <property type="match status" value="1"/>
</dbReference>
<dbReference type="OrthoDB" id="6399635at2"/>
<dbReference type="InterPro" id="IPR050553">
    <property type="entry name" value="Thioredoxin_ResA/DsbE_sf"/>
</dbReference>
<dbReference type="RefSeq" id="WP_106659031.1">
    <property type="nucleotide sequence ID" value="NZ_PJEO01000017.1"/>
</dbReference>
<dbReference type="InterPro" id="IPR012336">
    <property type="entry name" value="Thioredoxin-like_fold"/>
</dbReference>
<keyword evidence="1" id="KW-0676">Redox-active center</keyword>
<protein>
    <submittedName>
        <fullName evidence="3">TlpA family protein disulfide reductase</fullName>
    </submittedName>
</protein>
<proteinExistence type="predicted"/>
<evidence type="ECO:0000256" key="1">
    <source>
        <dbReference type="ARBA" id="ARBA00023284"/>
    </source>
</evidence>
<dbReference type="InterPro" id="IPR013766">
    <property type="entry name" value="Thioredoxin_domain"/>
</dbReference>
<dbReference type="PROSITE" id="PS00194">
    <property type="entry name" value="THIOREDOXIN_1"/>
    <property type="match status" value="1"/>
</dbReference>
<gene>
    <name evidence="3" type="ORF">CSW08_06120</name>
</gene>
<dbReference type="Gene3D" id="3.40.30.10">
    <property type="entry name" value="Glutaredoxin"/>
    <property type="match status" value="1"/>
</dbReference>
<dbReference type="EMBL" id="PJEO01000017">
    <property type="protein sequence ID" value="PKQ45642.1"/>
    <property type="molecule type" value="Genomic_DNA"/>
</dbReference>
<dbReference type="InterPro" id="IPR036249">
    <property type="entry name" value="Thioredoxin-like_sf"/>
</dbReference>
<accession>A0A2N3HL73</accession>
<dbReference type="CDD" id="cd02966">
    <property type="entry name" value="TlpA_like_family"/>
    <property type="match status" value="1"/>
</dbReference>
<dbReference type="Proteomes" id="UP000233435">
    <property type="component" value="Unassembled WGS sequence"/>
</dbReference>
<feature type="domain" description="Thioredoxin" evidence="2">
    <location>
        <begin position="303"/>
        <end position="441"/>
    </location>
</feature>
<keyword evidence="4" id="KW-1185">Reference proteome</keyword>
<dbReference type="SUPFAM" id="SSF52833">
    <property type="entry name" value="Thioredoxin-like"/>
    <property type="match status" value="1"/>
</dbReference>